<evidence type="ECO:0000256" key="2">
    <source>
        <dbReference type="ARBA" id="ARBA00022448"/>
    </source>
</evidence>
<name>A0AAX4PDS1_9CHLO</name>
<evidence type="ECO:0000256" key="3">
    <source>
        <dbReference type="ARBA" id="ARBA00022692"/>
    </source>
</evidence>
<dbReference type="GO" id="GO:0005313">
    <property type="term" value="F:L-glutamate transmembrane transporter activity"/>
    <property type="evidence" value="ECO:0007669"/>
    <property type="project" value="TreeGrafter"/>
</dbReference>
<keyword evidence="3 6" id="KW-0812">Transmembrane</keyword>
<evidence type="ECO:0000313" key="8">
    <source>
        <dbReference type="EMBL" id="WZN64510.1"/>
    </source>
</evidence>
<evidence type="ECO:0000256" key="7">
    <source>
        <dbReference type="SAM" id="MobiDB-lite"/>
    </source>
</evidence>
<comment type="similarity">
    <text evidence="6">Belongs to the dicarboxylate/amino acid:cation symporter (DAACS) (TC 2.A.23) family.</text>
</comment>
<dbReference type="SUPFAM" id="SSF118215">
    <property type="entry name" value="Proton glutamate symport protein"/>
    <property type="match status" value="1"/>
</dbReference>
<sequence>MEPLEIEEGPSRRDQGGVAGSSPGASSEGNDDLLLPRQGHHDHDHGSAPMSSGLGSQDLTRRKGFCSCMRSMDPTLLWTLFGVLVGTLVGIGLNVVKASSTLVSLTGFPGKCWLNTLKLLVLPLLSLSIVQGVSSLGENKKAAGRVCRLTLGYYFLTTTTAVLIGIVVVNLLRPGQHSGSGEEGCHGHGAANIANNSQHDQDALESILRILEQAFPGNIVDAAARMNVLGVVTFSVFFGAVMSQTASEDEGTRRVAALLDALLKLVTRMVEHVLSLTPVGVLSLIAASIADACDVGAMAQAIALYIVTVVLGLGIQALVVLPCLYSATTRSTPMALLRAYAPSFVTAFGTDSSSATLPVTLRCAKRQGVQDSVANFVLPLGATVNMNGTALYEALTVIFIAQRHGVTLTMAQTFVVVVTGTMAAVGAAAIPSAGLVTMLMVLQAVGLSQFASDIALVVTVDWFLDRLRTVVNVEGDAVGVAIVDHLLKEDGEHLQQHRDEDRRVDSL</sequence>
<dbReference type="GO" id="GO:0005886">
    <property type="term" value="C:plasma membrane"/>
    <property type="evidence" value="ECO:0007669"/>
    <property type="project" value="TreeGrafter"/>
</dbReference>
<feature type="transmembrane region" description="Helical" evidence="6">
    <location>
        <begin position="76"/>
        <end position="96"/>
    </location>
</feature>
<feature type="transmembrane region" description="Helical" evidence="6">
    <location>
        <begin position="302"/>
        <end position="325"/>
    </location>
</feature>
<accession>A0AAX4PDS1</accession>
<keyword evidence="9" id="KW-1185">Reference proteome</keyword>
<dbReference type="InterPro" id="IPR050746">
    <property type="entry name" value="DAACS"/>
</dbReference>
<feature type="transmembrane region" description="Helical" evidence="6">
    <location>
        <begin position="413"/>
        <end position="434"/>
    </location>
</feature>
<feature type="transmembrane region" description="Helical" evidence="6">
    <location>
        <begin position="273"/>
        <end position="290"/>
    </location>
</feature>
<dbReference type="PRINTS" id="PR00173">
    <property type="entry name" value="EDTRNSPORT"/>
</dbReference>
<organism evidence="8 9">
    <name type="scientific">Chloropicon roscoffensis</name>
    <dbReference type="NCBI Taxonomy" id="1461544"/>
    <lineage>
        <taxon>Eukaryota</taxon>
        <taxon>Viridiplantae</taxon>
        <taxon>Chlorophyta</taxon>
        <taxon>Chloropicophyceae</taxon>
        <taxon>Chloropicales</taxon>
        <taxon>Chloropicaceae</taxon>
        <taxon>Chloropicon</taxon>
    </lineage>
</organism>
<evidence type="ECO:0000256" key="1">
    <source>
        <dbReference type="ARBA" id="ARBA00004141"/>
    </source>
</evidence>
<dbReference type="Pfam" id="PF00375">
    <property type="entry name" value="SDF"/>
    <property type="match status" value="1"/>
</dbReference>
<keyword evidence="2 6" id="KW-0813">Transport</keyword>
<feature type="transmembrane region" description="Helical" evidence="6">
    <location>
        <begin position="153"/>
        <end position="172"/>
    </location>
</feature>
<evidence type="ECO:0000313" key="9">
    <source>
        <dbReference type="Proteomes" id="UP001472866"/>
    </source>
</evidence>
<comment type="subcellular location">
    <subcellularLocation>
        <location evidence="1 6">Membrane</location>
        <topology evidence="1 6">Multi-pass membrane protein</topology>
    </subcellularLocation>
</comment>
<dbReference type="AlphaFoldDB" id="A0AAX4PDS1"/>
<protein>
    <recommendedName>
        <fullName evidence="6">Amino acid transporter</fullName>
    </recommendedName>
</protein>
<dbReference type="InterPro" id="IPR001991">
    <property type="entry name" value="Na-dicarboxylate_symporter"/>
</dbReference>
<dbReference type="GO" id="GO:0015175">
    <property type="term" value="F:neutral L-amino acid transmembrane transporter activity"/>
    <property type="evidence" value="ECO:0007669"/>
    <property type="project" value="TreeGrafter"/>
</dbReference>
<gene>
    <name evidence="8" type="ORF">HKI87_10g60670</name>
</gene>
<dbReference type="EMBL" id="CP151510">
    <property type="protein sequence ID" value="WZN64510.1"/>
    <property type="molecule type" value="Genomic_DNA"/>
</dbReference>
<evidence type="ECO:0000256" key="6">
    <source>
        <dbReference type="RuleBase" id="RU361216"/>
    </source>
</evidence>
<keyword evidence="6" id="KW-0769">Symport</keyword>
<reference evidence="8 9" key="1">
    <citation type="submission" date="2024-03" db="EMBL/GenBank/DDBJ databases">
        <title>Complete genome sequence of the green alga Chloropicon roscoffensis RCC1871.</title>
        <authorList>
            <person name="Lemieux C."/>
            <person name="Pombert J.-F."/>
            <person name="Otis C."/>
            <person name="Turmel M."/>
        </authorList>
    </citation>
    <scope>NUCLEOTIDE SEQUENCE [LARGE SCALE GENOMIC DNA]</scope>
    <source>
        <strain evidence="8 9">RCC1871</strain>
    </source>
</reference>
<dbReference type="InterPro" id="IPR036458">
    <property type="entry name" value="Na:dicarbo_symporter_sf"/>
</dbReference>
<keyword evidence="5 6" id="KW-0472">Membrane</keyword>
<feature type="region of interest" description="Disordered" evidence="7">
    <location>
        <begin position="1"/>
        <end position="56"/>
    </location>
</feature>
<dbReference type="GO" id="GO:0015501">
    <property type="term" value="F:glutamate:sodium symporter activity"/>
    <property type="evidence" value="ECO:0007669"/>
    <property type="project" value="TreeGrafter"/>
</dbReference>
<dbReference type="Gene3D" id="1.10.3860.10">
    <property type="entry name" value="Sodium:dicarboxylate symporter"/>
    <property type="match status" value="1"/>
</dbReference>
<dbReference type="Proteomes" id="UP001472866">
    <property type="component" value="Chromosome 10"/>
</dbReference>
<dbReference type="PANTHER" id="PTHR11958:SF63">
    <property type="entry name" value="AMINO ACID TRANSPORTER"/>
    <property type="match status" value="1"/>
</dbReference>
<evidence type="ECO:0000256" key="5">
    <source>
        <dbReference type="ARBA" id="ARBA00023136"/>
    </source>
</evidence>
<dbReference type="PANTHER" id="PTHR11958">
    <property type="entry name" value="SODIUM/DICARBOXYLATE SYMPORTER-RELATED"/>
    <property type="match status" value="1"/>
</dbReference>
<proteinExistence type="inferred from homology"/>
<keyword evidence="4 6" id="KW-1133">Transmembrane helix</keyword>
<evidence type="ECO:0000256" key="4">
    <source>
        <dbReference type="ARBA" id="ARBA00022989"/>
    </source>
</evidence>